<feature type="transmembrane region" description="Helical" evidence="3">
    <location>
        <begin position="7"/>
        <end position="25"/>
    </location>
</feature>
<comment type="caution">
    <text evidence="5">The sequence shown here is derived from an EMBL/GenBank/DDBJ whole genome shotgun (WGS) entry which is preliminary data.</text>
</comment>
<dbReference type="SUPFAM" id="SSF81296">
    <property type="entry name" value="E set domains"/>
    <property type="match status" value="1"/>
</dbReference>
<dbReference type="InterPro" id="IPR013783">
    <property type="entry name" value="Ig-like_fold"/>
</dbReference>
<evidence type="ECO:0000256" key="1">
    <source>
        <dbReference type="ARBA" id="ARBA00010926"/>
    </source>
</evidence>
<gene>
    <name evidence="5" type="ORF">OZSIB_4109</name>
</gene>
<dbReference type="AlphaFoldDB" id="A0A367ZP50"/>
<feature type="region of interest" description="Disordered" evidence="2">
    <location>
        <begin position="33"/>
        <end position="74"/>
    </location>
</feature>
<protein>
    <submittedName>
        <fullName evidence="5">Glycoside hydrolase, family 13 domain protein</fullName>
    </submittedName>
</protein>
<accession>A0A367ZP50</accession>
<dbReference type="CDD" id="cd07184">
    <property type="entry name" value="E_set_Isoamylase_like_N"/>
    <property type="match status" value="1"/>
</dbReference>
<dbReference type="InterPro" id="IPR050827">
    <property type="entry name" value="CRP1_MDG1_kinase"/>
</dbReference>
<feature type="compositionally biased region" description="Acidic residues" evidence="2">
    <location>
        <begin position="33"/>
        <end position="42"/>
    </location>
</feature>
<evidence type="ECO:0000313" key="6">
    <source>
        <dbReference type="Proteomes" id="UP000252355"/>
    </source>
</evidence>
<name>A0A367ZP50_9BACT</name>
<feature type="compositionally biased region" description="Low complexity" evidence="2">
    <location>
        <begin position="43"/>
        <end position="54"/>
    </location>
</feature>
<evidence type="ECO:0000259" key="4">
    <source>
        <dbReference type="Pfam" id="PF16561"/>
    </source>
</evidence>
<sequence length="152" mass="16775">MIRLLRFIWKLFILASAFGIGYIIGREHSFEEEEDWDSDEEAGTSTGSTTGTGAADEKKPETPAPATESQVEFTYTDPKATAVAVVGDFNDWNKDKNPMQLVDGVWKATVALKPGRHEYKFVVNNTDWITDPKSAETVADKYGGRSSIVVVP</sequence>
<feature type="domain" description="AMP-activated protein kinase glycogen-binding" evidence="4">
    <location>
        <begin position="71"/>
        <end position="151"/>
    </location>
</feature>
<dbReference type="Proteomes" id="UP000252355">
    <property type="component" value="Unassembled WGS sequence"/>
</dbReference>
<evidence type="ECO:0000256" key="2">
    <source>
        <dbReference type="SAM" id="MobiDB-lite"/>
    </source>
</evidence>
<dbReference type="EMBL" id="QOQW01000011">
    <property type="protein sequence ID" value="RCK79637.1"/>
    <property type="molecule type" value="Genomic_DNA"/>
</dbReference>
<comment type="similarity">
    <text evidence="1">Belongs to the 5'-AMP-activated protein kinase beta subunit family.</text>
</comment>
<evidence type="ECO:0000313" key="5">
    <source>
        <dbReference type="EMBL" id="RCK79637.1"/>
    </source>
</evidence>
<evidence type="ECO:0000256" key="3">
    <source>
        <dbReference type="SAM" id="Phobius"/>
    </source>
</evidence>
<keyword evidence="5" id="KW-0378">Hydrolase</keyword>
<dbReference type="InterPro" id="IPR014756">
    <property type="entry name" value="Ig_E-set"/>
</dbReference>
<dbReference type="PANTHER" id="PTHR10343">
    <property type="entry name" value="5'-AMP-ACTIVATED PROTEIN KINASE , BETA SUBUNIT"/>
    <property type="match status" value="1"/>
</dbReference>
<dbReference type="Gene3D" id="2.60.40.10">
    <property type="entry name" value="Immunoglobulins"/>
    <property type="match status" value="1"/>
</dbReference>
<reference evidence="5 6" key="1">
    <citation type="submission" date="2018-05" db="EMBL/GenBank/DDBJ databases">
        <title>A metagenomic window into the 2 km-deep terrestrial subsurface aquifer revealed taxonomically and functionally diverse microbial community comprising novel uncultured bacterial lineages.</title>
        <authorList>
            <person name="Kadnikov V.V."/>
            <person name="Mardanov A.V."/>
            <person name="Beletsky A.V."/>
            <person name="Banks D."/>
            <person name="Pimenov N.V."/>
            <person name="Frank Y.A."/>
            <person name="Karnachuk O.V."/>
            <person name="Ravin N.V."/>
        </authorList>
    </citation>
    <scope>NUCLEOTIDE SEQUENCE [LARGE SCALE GENOMIC DNA]</scope>
    <source>
        <strain evidence="5">BY5</strain>
    </source>
</reference>
<dbReference type="Pfam" id="PF16561">
    <property type="entry name" value="AMPK1_CBM"/>
    <property type="match status" value="1"/>
</dbReference>
<keyword evidence="3" id="KW-1133">Transmembrane helix</keyword>
<dbReference type="PANTHER" id="PTHR10343:SF84">
    <property type="entry name" value="5'-AMP-ACTIVATED PROTEIN KINASE SUBUNIT BETA-1"/>
    <property type="match status" value="1"/>
</dbReference>
<dbReference type="GO" id="GO:0016787">
    <property type="term" value="F:hydrolase activity"/>
    <property type="evidence" value="ECO:0007669"/>
    <property type="project" value="UniProtKB-KW"/>
</dbReference>
<keyword evidence="3" id="KW-0472">Membrane</keyword>
<proteinExistence type="inferred from homology"/>
<dbReference type="InterPro" id="IPR032640">
    <property type="entry name" value="AMPK1_CBM"/>
</dbReference>
<keyword evidence="3" id="KW-0812">Transmembrane</keyword>
<organism evidence="5 6">
    <name type="scientific">Candidatus Ozemobacter sibiricus</name>
    <dbReference type="NCBI Taxonomy" id="2268124"/>
    <lineage>
        <taxon>Bacteria</taxon>
        <taxon>Candidatus Ozemobacteria</taxon>
        <taxon>Candidatus Ozemobacterales</taxon>
        <taxon>Candidatus Ozemobacteraceae</taxon>
        <taxon>Candidatus Ozemobacter</taxon>
    </lineage>
</organism>